<gene>
    <name evidence="1" type="ORF">AREALGSMS7_00930</name>
</gene>
<name>A0A221USP6_9FLAO</name>
<dbReference type="AlphaFoldDB" id="A0A221USP6"/>
<protein>
    <submittedName>
        <fullName evidence="1">Primosomal protein</fullName>
    </submittedName>
</protein>
<dbReference type="EMBL" id="CP022515">
    <property type="protein sequence ID" value="ASO04409.1"/>
    <property type="molecule type" value="Genomic_DNA"/>
</dbReference>
<dbReference type="KEGG" id="aalg:AREALGSMS7_00930"/>
<accession>A0A221USP6</accession>
<evidence type="ECO:0000313" key="1">
    <source>
        <dbReference type="EMBL" id="ASO04409.1"/>
    </source>
</evidence>
<evidence type="ECO:0000313" key="2">
    <source>
        <dbReference type="Proteomes" id="UP000204551"/>
    </source>
</evidence>
<organism evidence="1 2">
    <name type="scientific">Arenibacter algicola</name>
    <dbReference type="NCBI Taxonomy" id="616991"/>
    <lineage>
        <taxon>Bacteria</taxon>
        <taxon>Pseudomonadati</taxon>
        <taxon>Bacteroidota</taxon>
        <taxon>Flavobacteriia</taxon>
        <taxon>Flavobacteriales</taxon>
        <taxon>Flavobacteriaceae</taxon>
        <taxon>Arenibacter</taxon>
    </lineage>
</organism>
<dbReference type="RefSeq" id="WP_157730661.1">
    <property type="nucleotide sequence ID" value="NZ_CP022515.1"/>
</dbReference>
<dbReference type="Proteomes" id="UP000204551">
    <property type="component" value="Chromosome"/>
</dbReference>
<proteinExistence type="predicted"/>
<sequence>MFKLICPFVMCCTFGFSQSINFDQLGKEKWVRYNGGISANAVYYDGNANRQDFTYYLTGNLNFNLAGLYNVPLSFTYSNQDFNFPNPFKFNRLSLHPSYKWATAHIGDVSMTFSPYTLSGHQFTGGGIELNPEGKFHISAMYGRFLKATEYNPEEPRALTAYKRIGYGMKTAYDFDFMKLGVILFKANDDENSLRNPFPVELGLTPKDNAVLSFESEFLLLDKAQIRIEYAISGVTEDTRLTDAPASNGLLSFLLKENISTNYYNALNASFSYPAGNGTVGAGYERIDPEYKTLGAYYFNNDLENITLNASQTLFNNKVNLSVNAGLQQDNLDNAKTSDQQRIVSAVTLNYTASERLGINAGYSNFQSYTNIRDQFDYINQVGEFDNIDTLNYRQISQNANLGMNYIIKKTENKQHNTNLNLVYQNSNNQQEGQSIEGGNNTFYNGMAGYTLGYPKQNLTVTLAANTSYNTIGATDNSLTVGPTLAIGKQFFEKQLRTHLSTSYNTSYANGRQQNNIYNFRLGSNYALLKKHNLSLNFLALIRNSTLNTGRDLTITLGYSYAFDNFKLNLDPGARSPRANPLGISENTLSFRYRNVTYSGTMPELNRQLSNVFHSSQFADIPQFKKNELTILLALVKEQNQEQAYKENAITFLKELYSFQDFLTTYNDALYAVIQKIKFDMRKIDLTLENSFVETKVKVDEHPLNKKDGEIEASEEEKSTFKALLEEQQERLQKLVGHRWMQRIFTEFNSIDVVQEPDGYLKDYKRQASIKSFEIYDQSQDVDELKDYLENGIIDFYYKKSLGIVNPDDFELRYINKN</sequence>
<reference evidence="1 2" key="1">
    <citation type="submission" date="2017-07" db="EMBL/GenBank/DDBJ databases">
        <title>Genome Sequence of Arenibacter algicola Strain SMS7 Isolated from a culture of the Diatom Skeletonema marinoi.</title>
        <authorList>
            <person name="Topel M."/>
            <person name="Pinder M.I.M."/>
            <person name="Johansson O.N."/>
            <person name="Kourtchenko O."/>
            <person name="Godhe A."/>
            <person name="Clarke A.K."/>
        </authorList>
    </citation>
    <scope>NUCLEOTIDE SEQUENCE [LARGE SCALE GENOMIC DNA]</scope>
    <source>
        <strain evidence="1 2">SMS7</strain>
    </source>
</reference>